<keyword evidence="6 9" id="KW-1133">Transmembrane helix</keyword>
<dbReference type="KEGG" id="mmed:Mame_00682"/>
<evidence type="ECO:0000256" key="5">
    <source>
        <dbReference type="ARBA" id="ARBA00022692"/>
    </source>
</evidence>
<feature type="region of interest" description="Disordered" evidence="8">
    <location>
        <begin position="351"/>
        <end position="370"/>
    </location>
</feature>
<feature type="transmembrane region" description="Helical" evidence="9">
    <location>
        <begin position="272"/>
        <end position="291"/>
    </location>
</feature>
<evidence type="ECO:0000256" key="2">
    <source>
        <dbReference type="ARBA" id="ARBA00022448"/>
    </source>
</evidence>
<dbReference type="STRING" id="1122214.Mame_00682"/>
<dbReference type="AlphaFoldDB" id="A0A1U9YX95"/>
<feature type="transmembrane region" description="Helical" evidence="9">
    <location>
        <begin position="88"/>
        <end position="109"/>
    </location>
</feature>
<keyword evidence="5 9" id="KW-0812">Transmembrane</keyword>
<dbReference type="CDD" id="cd06579">
    <property type="entry name" value="TM_PBP1_transp_AraH_like"/>
    <property type="match status" value="1"/>
</dbReference>
<gene>
    <name evidence="10" type="primary">rbsC_7</name>
    <name evidence="10" type="ORF">Mame_00682</name>
</gene>
<dbReference type="Pfam" id="PF02653">
    <property type="entry name" value="BPD_transp_2"/>
    <property type="match status" value="1"/>
</dbReference>
<dbReference type="RefSeq" id="WP_018065744.1">
    <property type="nucleotide sequence ID" value="NZ_AQWH01000015.1"/>
</dbReference>
<comment type="subcellular location">
    <subcellularLocation>
        <location evidence="1">Cell membrane</location>
        <topology evidence="1">Multi-pass membrane protein</topology>
    </subcellularLocation>
</comment>
<evidence type="ECO:0000256" key="4">
    <source>
        <dbReference type="ARBA" id="ARBA00022519"/>
    </source>
</evidence>
<evidence type="ECO:0000256" key="1">
    <source>
        <dbReference type="ARBA" id="ARBA00004651"/>
    </source>
</evidence>
<evidence type="ECO:0000313" key="10">
    <source>
        <dbReference type="EMBL" id="AQZ50058.1"/>
    </source>
</evidence>
<keyword evidence="11" id="KW-1185">Reference proteome</keyword>
<name>A0A1U9YX95_9HYPH</name>
<feature type="transmembrane region" description="Helical" evidence="9">
    <location>
        <begin position="298"/>
        <end position="316"/>
    </location>
</feature>
<dbReference type="GO" id="GO:0022857">
    <property type="term" value="F:transmembrane transporter activity"/>
    <property type="evidence" value="ECO:0007669"/>
    <property type="project" value="InterPro"/>
</dbReference>
<keyword evidence="3" id="KW-1003">Cell membrane</keyword>
<dbReference type="GO" id="GO:0005886">
    <property type="term" value="C:plasma membrane"/>
    <property type="evidence" value="ECO:0007669"/>
    <property type="project" value="UniProtKB-SubCell"/>
</dbReference>
<evidence type="ECO:0000256" key="7">
    <source>
        <dbReference type="ARBA" id="ARBA00023136"/>
    </source>
</evidence>
<sequence>MTDTRQVQKSTSSGRRGGFSLGRILLEGRAFFALIAIIVVFSLLSPVYLSTNNFLIMSSHVAIFGLLAIGMLLVILTGGIDLSVGSTLGLAGCIAGFLMQGVQLDMFGVVLFPPVWVVVILTCLVGALIGTINGVLISFFKVPAFVATLGLLYVARGAALLMTNGLTYNNLGGKPELGNTGFDWLGFNRLFNVPIGVLVLAVVAIICSILLTRTAFGRWVYSTGGNARAAELSGVPVKRVTVSVYVLSGICAAIAGLVLSSQLTSAGPTAGTTYELTAIAAVVIGGAALTGGRGNVRGTLLGAFVIGFLSDGLVIIGVSSYWQTVFTGAVIILAVLLNSIQYGRRRAAKPAAGDASTNTPSAAGAKTKTA</sequence>
<accession>A0A1U9YX95</accession>
<organism evidence="10 11">
    <name type="scientific">Martelella mediterranea DSM 17316</name>
    <dbReference type="NCBI Taxonomy" id="1122214"/>
    <lineage>
        <taxon>Bacteria</taxon>
        <taxon>Pseudomonadati</taxon>
        <taxon>Pseudomonadota</taxon>
        <taxon>Alphaproteobacteria</taxon>
        <taxon>Hyphomicrobiales</taxon>
        <taxon>Aurantimonadaceae</taxon>
        <taxon>Martelella</taxon>
    </lineage>
</organism>
<proteinExistence type="predicted"/>
<dbReference type="Proteomes" id="UP000191135">
    <property type="component" value="Chromosome"/>
</dbReference>
<evidence type="ECO:0000256" key="8">
    <source>
        <dbReference type="SAM" id="MobiDB-lite"/>
    </source>
</evidence>
<dbReference type="eggNOG" id="COG1172">
    <property type="taxonomic scope" value="Bacteria"/>
</dbReference>
<keyword evidence="4" id="KW-0997">Cell inner membrane</keyword>
<dbReference type="EMBL" id="CP020330">
    <property type="protein sequence ID" value="AQZ50058.1"/>
    <property type="molecule type" value="Genomic_DNA"/>
</dbReference>
<protein>
    <submittedName>
        <fullName evidence="10">Ribose transport system permease protein RbsC</fullName>
    </submittedName>
</protein>
<evidence type="ECO:0000256" key="9">
    <source>
        <dbReference type="SAM" id="Phobius"/>
    </source>
</evidence>
<feature type="transmembrane region" description="Helical" evidence="9">
    <location>
        <begin position="191"/>
        <end position="211"/>
    </location>
</feature>
<feature type="transmembrane region" description="Helical" evidence="9">
    <location>
        <begin position="30"/>
        <end position="49"/>
    </location>
</feature>
<evidence type="ECO:0000256" key="6">
    <source>
        <dbReference type="ARBA" id="ARBA00022989"/>
    </source>
</evidence>
<feature type="transmembrane region" description="Helical" evidence="9">
    <location>
        <begin position="151"/>
        <end position="171"/>
    </location>
</feature>
<keyword evidence="2" id="KW-0813">Transport</keyword>
<evidence type="ECO:0000313" key="11">
    <source>
        <dbReference type="Proteomes" id="UP000191135"/>
    </source>
</evidence>
<feature type="transmembrane region" description="Helical" evidence="9">
    <location>
        <begin position="242"/>
        <end position="260"/>
    </location>
</feature>
<dbReference type="PANTHER" id="PTHR32196">
    <property type="entry name" value="ABC TRANSPORTER PERMEASE PROTEIN YPHD-RELATED-RELATED"/>
    <property type="match status" value="1"/>
</dbReference>
<feature type="transmembrane region" description="Helical" evidence="9">
    <location>
        <begin position="55"/>
        <end position="76"/>
    </location>
</feature>
<reference evidence="10 11" key="1">
    <citation type="submission" date="2017-03" db="EMBL/GenBank/DDBJ databases">
        <title>Foreign affairs: Plasmid Transfer between Roseobacters and Rhizobia.</title>
        <authorList>
            <person name="Bartling P."/>
            <person name="Bunk B."/>
            <person name="Overmann J."/>
            <person name="Brinkmann H."/>
            <person name="Petersen J."/>
        </authorList>
    </citation>
    <scope>NUCLEOTIDE SEQUENCE [LARGE SCALE GENOMIC DNA]</scope>
    <source>
        <strain evidence="10 11">MACL11</strain>
    </source>
</reference>
<feature type="transmembrane region" description="Helical" evidence="9">
    <location>
        <begin position="115"/>
        <end position="139"/>
    </location>
</feature>
<feature type="transmembrane region" description="Helical" evidence="9">
    <location>
        <begin position="322"/>
        <end position="340"/>
    </location>
</feature>
<evidence type="ECO:0000256" key="3">
    <source>
        <dbReference type="ARBA" id="ARBA00022475"/>
    </source>
</evidence>
<keyword evidence="7 9" id="KW-0472">Membrane</keyword>
<dbReference type="InterPro" id="IPR001851">
    <property type="entry name" value="ABC_transp_permease"/>
</dbReference>
<dbReference type="PANTHER" id="PTHR32196:SF21">
    <property type="entry name" value="ABC TRANSPORTER PERMEASE PROTEIN YPHD-RELATED"/>
    <property type="match status" value="1"/>
</dbReference>